<dbReference type="PANTHER" id="PTHR41282">
    <property type="entry name" value="CONSERVED TRANSMEMBRANE PROTEIN-RELATED"/>
    <property type="match status" value="1"/>
</dbReference>
<feature type="transmembrane region" description="Helical" evidence="2">
    <location>
        <begin position="212"/>
        <end position="231"/>
    </location>
</feature>
<feature type="transmembrane region" description="Helical" evidence="2">
    <location>
        <begin position="252"/>
        <end position="274"/>
    </location>
</feature>
<organism evidence="3 4">
    <name type="scientific">Kocuria palustris PEL</name>
    <dbReference type="NCBI Taxonomy" id="1236550"/>
    <lineage>
        <taxon>Bacteria</taxon>
        <taxon>Bacillati</taxon>
        <taxon>Actinomycetota</taxon>
        <taxon>Actinomycetes</taxon>
        <taxon>Micrococcales</taxon>
        <taxon>Micrococcaceae</taxon>
        <taxon>Kocuria</taxon>
    </lineage>
</organism>
<dbReference type="PANTHER" id="PTHR41282:SF1">
    <property type="entry name" value="CONSERVED TRANSMEMBRANE PROTEIN-RELATED"/>
    <property type="match status" value="1"/>
</dbReference>
<evidence type="ECO:0000256" key="1">
    <source>
        <dbReference type="SAM" id="MobiDB-lite"/>
    </source>
</evidence>
<keyword evidence="2" id="KW-1133">Transmembrane helix</keyword>
<dbReference type="AlphaFoldDB" id="M2XXY4"/>
<feature type="transmembrane region" description="Helical" evidence="2">
    <location>
        <begin position="89"/>
        <end position="107"/>
    </location>
</feature>
<keyword evidence="2" id="KW-0472">Membrane</keyword>
<dbReference type="EMBL" id="ANHZ02000002">
    <property type="protein sequence ID" value="EME37673.1"/>
    <property type="molecule type" value="Genomic_DNA"/>
</dbReference>
<evidence type="ECO:0000313" key="4">
    <source>
        <dbReference type="Proteomes" id="UP000009877"/>
    </source>
</evidence>
<reference evidence="3 4" key="1">
    <citation type="journal article" date="2014" name="Genome Announc.">
        <title>Draft Genome Sequence of Kocuria palustris PEL.</title>
        <authorList>
            <person name="Sharma G."/>
            <person name="Khatri I."/>
            <person name="Subramanian S."/>
        </authorList>
    </citation>
    <scope>NUCLEOTIDE SEQUENCE [LARGE SCALE GENOMIC DNA]</scope>
    <source>
        <strain evidence="3 4">PEL</strain>
    </source>
</reference>
<dbReference type="Proteomes" id="UP000009877">
    <property type="component" value="Unassembled WGS sequence"/>
</dbReference>
<feature type="region of interest" description="Disordered" evidence="1">
    <location>
        <begin position="1"/>
        <end position="21"/>
    </location>
</feature>
<keyword evidence="2 3" id="KW-0812">Transmembrane</keyword>
<feature type="transmembrane region" description="Helical" evidence="2">
    <location>
        <begin position="66"/>
        <end position="83"/>
    </location>
</feature>
<keyword evidence="4" id="KW-1185">Reference proteome</keyword>
<evidence type="ECO:0000256" key="2">
    <source>
        <dbReference type="SAM" id="Phobius"/>
    </source>
</evidence>
<feature type="transmembrane region" description="Helical" evidence="2">
    <location>
        <begin position="114"/>
        <end position="133"/>
    </location>
</feature>
<evidence type="ECO:0000313" key="3">
    <source>
        <dbReference type="EMBL" id="EME37673.1"/>
    </source>
</evidence>
<dbReference type="Pfam" id="PF12811">
    <property type="entry name" value="BaxI_1"/>
    <property type="match status" value="1"/>
</dbReference>
<dbReference type="RefSeq" id="WP_006213426.1">
    <property type="nucleotide sequence ID" value="NZ_ANHZ02000002.1"/>
</dbReference>
<name>M2XXY4_9MICC</name>
<accession>M2XXY4</accession>
<dbReference type="InterPro" id="IPR010539">
    <property type="entry name" value="BaxI_1-like"/>
</dbReference>
<dbReference type="GeneID" id="93315566"/>
<feature type="transmembrane region" description="Helical" evidence="2">
    <location>
        <begin position="139"/>
        <end position="163"/>
    </location>
</feature>
<sequence length="278" mass="29333">MSNPMLRDFGAQKGARPQQGQYEQNGRIYDYAGGAGQTASADKLQGMYDQPTAGPAQTGRMTMTDVVMRTAMTLGTVIVMAVVGWYVPALAIPGAIIGLVLGLVNAFKREPSPVLIMAYAAAQGAFLGGLSMIMEASAYQGIVLQAVIGTLGVAAVVLVLNQLGILRSSPVLTKIVLVAMLGYLVFGLVNLGLSVFAGFNMRSDVSIPGTDLPLGLLIGAIAILLASYSLVLDYENIRNGIGRVPAKYAWSAAFGLTVTLIWLYVEILRILALFNSND</sequence>
<comment type="caution">
    <text evidence="3">The sequence shown here is derived from an EMBL/GenBank/DDBJ whole genome shotgun (WGS) entry which is preliminary data.</text>
</comment>
<feature type="transmembrane region" description="Helical" evidence="2">
    <location>
        <begin position="175"/>
        <end position="200"/>
    </location>
</feature>
<protein>
    <submittedName>
        <fullName evidence="3">Transmembrane protein</fullName>
    </submittedName>
</protein>
<gene>
    <name evidence="3" type="ORF">C884_01047</name>
</gene>
<proteinExistence type="predicted"/>